<dbReference type="InterPro" id="IPR001138">
    <property type="entry name" value="Zn2Cys6_DnaBD"/>
</dbReference>
<dbReference type="InParanoid" id="A0A067M6F7"/>
<evidence type="ECO:0000313" key="7">
    <source>
        <dbReference type="EMBL" id="KDQ07181.1"/>
    </source>
</evidence>
<dbReference type="OrthoDB" id="2309723at2759"/>
<comment type="subcellular location">
    <subcellularLocation>
        <location evidence="1">Nucleus</location>
    </subcellularLocation>
</comment>
<dbReference type="InterPro" id="IPR050815">
    <property type="entry name" value="TF_fung"/>
</dbReference>
<dbReference type="Gene3D" id="4.10.240.10">
    <property type="entry name" value="Zn(2)-C6 fungal-type DNA-binding domain"/>
    <property type="match status" value="1"/>
</dbReference>
<dbReference type="SMART" id="SM00066">
    <property type="entry name" value="GAL4"/>
    <property type="match status" value="1"/>
</dbReference>
<keyword evidence="5" id="KW-0539">Nucleus</keyword>
<dbReference type="GO" id="GO:0005634">
    <property type="term" value="C:nucleus"/>
    <property type="evidence" value="ECO:0007669"/>
    <property type="project" value="UniProtKB-SubCell"/>
</dbReference>
<dbReference type="CDD" id="cd12148">
    <property type="entry name" value="fungal_TF_MHR"/>
    <property type="match status" value="1"/>
</dbReference>
<evidence type="ECO:0000256" key="5">
    <source>
        <dbReference type="ARBA" id="ARBA00023242"/>
    </source>
</evidence>
<reference evidence="8" key="1">
    <citation type="journal article" date="2014" name="Proc. Natl. Acad. Sci. U.S.A.">
        <title>Extensive sampling of basidiomycete genomes demonstrates inadequacy of the white-rot/brown-rot paradigm for wood decay fungi.</title>
        <authorList>
            <person name="Riley R."/>
            <person name="Salamov A.A."/>
            <person name="Brown D.W."/>
            <person name="Nagy L.G."/>
            <person name="Floudas D."/>
            <person name="Held B.W."/>
            <person name="Levasseur A."/>
            <person name="Lombard V."/>
            <person name="Morin E."/>
            <person name="Otillar R."/>
            <person name="Lindquist E.A."/>
            <person name="Sun H."/>
            <person name="LaButti K.M."/>
            <person name="Schmutz J."/>
            <person name="Jabbour D."/>
            <person name="Luo H."/>
            <person name="Baker S.E."/>
            <person name="Pisabarro A.G."/>
            <person name="Walton J.D."/>
            <person name="Blanchette R.A."/>
            <person name="Henrissat B."/>
            <person name="Martin F."/>
            <person name="Cullen D."/>
            <person name="Hibbett D.S."/>
            <person name="Grigoriev I.V."/>
        </authorList>
    </citation>
    <scope>NUCLEOTIDE SEQUENCE [LARGE SCALE GENOMIC DNA]</scope>
    <source>
        <strain evidence="8">FD-172 SS1</strain>
    </source>
</reference>
<dbReference type="SUPFAM" id="SSF57701">
    <property type="entry name" value="Zn2/Cys6 DNA-binding domain"/>
    <property type="match status" value="1"/>
</dbReference>
<gene>
    <name evidence="7" type="ORF">BOTBODRAFT_615635</name>
</gene>
<dbReference type="PANTHER" id="PTHR47338">
    <property type="entry name" value="ZN(II)2CYS6 TRANSCRIPTION FACTOR (EUROFUNG)-RELATED"/>
    <property type="match status" value="1"/>
</dbReference>
<dbReference type="PANTHER" id="PTHR47338:SF29">
    <property type="entry name" value="ZN(2)-C6 FUNGAL-TYPE DOMAIN-CONTAINING PROTEIN"/>
    <property type="match status" value="1"/>
</dbReference>
<organism evidence="7 8">
    <name type="scientific">Botryobasidium botryosum (strain FD-172 SS1)</name>
    <dbReference type="NCBI Taxonomy" id="930990"/>
    <lineage>
        <taxon>Eukaryota</taxon>
        <taxon>Fungi</taxon>
        <taxon>Dikarya</taxon>
        <taxon>Basidiomycota</taxon>
        <taxon>Agaricomycotina</taxon>
        <taxon>Agaricomycetes</taxon>
        <taxon>Cantharellales</taxon>
        <taxon>Botryobasidiaceae</taxon>
        <taxon>Botryobasidium</taxon>
    </lineage>
</organism>
<dbReference type="GO" id="GO:0003677">
    <property type="term" value="F:DNA binding"/>
    <property type="evidence" value="ECO:0007669"/>
    <property type="project" value="InterPro"/>
</dbReference>
<evidence type="ECO:0000256" key="1">
    <source>
        <dbReference type="ARBA" id="ARBA00004123"/>
    </source>
</evidence>
<dbReference type="Pfam" id="PF04082">
    <property type="entry name" value="Fungal_trans"/>
    <property type="match status" value="1"/>
</dbReference>
<keyword evidence="4" id="KW-0804">Transcription</keyword>
<keyword evidence="3" id="KW-0805">Transcription regulation</keyword>
<dbReference type="GO" id="GO:0008270">
    <property type="term" value="F:zinc ion binding"/>
    <property type="evidence" value="ECO:0007669"/>
    <property type="project" value="InterPro"/>
</dbReference>
<dbReference type="AlphaFoldDB" id="A0A067M6F7"/>
<accession>A0A067M6F7</accession>
<keyword evidence="8" id="KW-1185">Reference proteome</keyword>
<keyword evidence="2" id="KW-0479">Metal-binding</keyword>
<dbReference type="EMBL" id="KL198113">
    <property type="protein sequence ID" value="KDQ07181.1"/>
    <property type="molecule type" value="Genomic_DNA"/>
</dbReference>
<evidence type="ECO:0000259" key="6">
    <source>
        <dbReference type="PROSITE" id="PS50048"/>
    </source>
</evidence>
<dbReference type="STRING" id="930990.A0A067M6F7"/>
<evidence type="ECO:0000256" key="3">
    <source>
        <dbReference type="ARBA" id="ARBA00023015"/>
    </source>
</evidence>
<feature type="domain" description="Zn(2)-C6 fungal-type" evidence="6">
    <location>
        <begin position="17"/>
        <end position="49"/>
    </location>
</feature>
<evidence type="ECO:0000256" key="2">
    <source>
        <dbReference type="ARBA" id="ARBA00022723"/>
    </source>
</evidence>
<name>A0A067M6F7_BOTB1</name>
<evidence type="ECO:0000313" key="8">
    <source>
        <dbReference type="Proteomes" id="UP000027195"/>
    </source>
</evidence>
<proteinExistence type="predicted"/>
<dbReference type="PROSITE" id="PS00463">
    <property type="entry name" value="ZN2_CY6_FUNGAL_1"/>
    <property type="match status" value="1"/>
</dbReference>
<sequence length="588" mass="65366">MNPAPPSTHSVLNRGKACIVCRRKKQRCDAKKPTCTPCLKSRLHDQCDYDPAANKPWVRLLQNKLKHLEDTVRVLQVDPSPSPSTLAINSRTPPFVGWVTGKIPESLSSPHIRAHHVVPRQPGPLDAPLSLKDPLPALLREHVPVNLTDLLITNFLQNRWQHVLEFNTTKFLDARRLPPSHPNSVHPALLDAMCLLGCMYSPPAFQKFEPLFLHRLRYHLATSLANVDRLFDFLMASALTGCFYYMKARIIEAHHCMSTAIRFAMACGLHRIDTYDLCSSHLSPILAPPESLIDLGDRIYMFWGLFCLDRAGSLITGFPAAFPDDKLITTMWPCPLDQYATVGNPLPLSLGPNPSPIPLSGQGEACGIPYSTVSDLHRYSSPDGSDRSLSGECVHAFRAKSFAMLYRAAALATRAKSKGELARIAGDISVAEHAIQSLSEDIASYRGRTQLYTGHQGHDATLILATTATYAAYIQLLNIYVDGDSSVYQHRLEIARASMAIVNEASAADRGYLHILLGLTWTPVYEVLALELKRLLSSNQEESAKVVSAELDTMLDAFRVLAKAFPFKMDLHVSHLERFKIHSMNLRR</sequence>
<dbReference type="InterPro" id="IPR036864">
    <property type="entry name" value="Zn2-C6_fun-type_DNA-bd_sf"/>
</dbReference>
<dbReference type="PROSITE" id="PS50048">
    <property type="entry name" value="ZN2_CY6_FUNGAL_2"/>
    <property type="match status" value="1"/>
</dbReference>
<dbReference type="HOGENOM" id="CLU_022337_0_0_1"/>
<dbReference type="Proteomes" id="UP000027195">
    <property type="component" value="Unassembled WGS sequence"/>
</dbReference>
<protein>
    <recommendedName>
        <fullName evidence="6">Zn(2)-C6 fungal-type domain-containing protein</fullName>
    </recommendedName>
</protein>
<dbReference type="SMART" id="SM00906">
    <property type="entry name" value="Fungal_trans"/>
    <property type="match status" value="1"/>
</dbReference>
<dbReference type="GO" id="GO:0006351">
    <property type="term" value="P:DNA-templated transcription"/>
    <property type="evidence" value="ECO:0007669"/>
    <property type="project" value="InterPro"/>
</dbReference>
<dbReference type="CDD" id="cd00067">
    <property type="entry name" value="GAL4"/>
    <property type="match status" value="1"/>
</dbReference>
<dbReference type="Pfam" id="PF00172">
    <property type="entry name" value="Zn_clus"/>
    <property type="match status" value="1"/>
</dbReference>
<dbReference type="GO" id="GO:0000981">
    <property type="term" value="F:DNA-binding transcription factor activity, RNA polymerase II-specific"/>
    <property type="evidence" value="ECO:0007669"/>
    <property type="project" value="InterPro"/>
</dbReference>
<dbReference type="InterPro" id="IPR007219">
    <property type="entry name" value="XnlR_reg_dom"/>
</dbReference>
<evidence type="ECO:0000256" key="4">
    <source>
        <dbReference type="ARBA" id="ARBA00023163"/>
    </source>
</evidence>